<protein>
    <submittedName>
        <fullName evidence="2">Ribbon-helix-helix protein, CopG family</fullName>
    </submittedName>
</protein>
<accession>A0A4P6V218</accession>
<dbReference type="InterPro" id="IPR010985">
    <property type="entry name" value="Ribbon_hlx_hlx"/>
</dbReference>
<organism evidence="2 3">
    <name type="scientific">Roseitalea porphyridii</name>
    <dbReference type="NCBI Taxonomy" id="1852022"/>
    <lineage>
        <taxon>Bacteria</taxon>
        <taxon>Pseudomonadati</taxon>
        <taxon>Pseudomonadota</taxon>
        <taxon>Alphaproteobacteria</taxon>
        <taxon>Hyphomicrobiales</taxon>
        <taxon>Ahrensiaceae</taxon>
        <taxon>Roseitalea</taxon>
    </lineage>
</organism>
<dbReference type="OrthoDB" id="598413at2"/>
<dbReference type="GeneID" id="90768201"/>
<dbReference type="KEGG" id="rpod:E0E05_12905"/>
<dbReference type="GO" id="GO:0006355">
    <property type="term" value="P:regulation of DNA-templated transcription"/>
    <property type="evidence" value="ECO:0007669"/>
    <property type="project" value="InterPro"/>
</dbReference>
<evidence type="ECO:0000313" key="2">
    <source>
        <dbReference type="EMBL" id="QBK31422.1"/>
    </source>
</evidence>
<proteinExistence type="predicted"/>
<keyword evidence="3" id="KW-1185">Reference proteome</keyword>
<dbReference type="Proteomes" id="UP000293719">
    <property type="component" value="Chromosome"/>
</dbReference>
<dbReference type="AlphaFoldDB" id="A0A4P6V218"/>
<gene>
    <name evidence="2" type="ORF">E0E05_12905</name>
</gene>
<dbReference type="RefSeq" id="WP_131617085.1">
    <property type="nucleotide sequence ID" value="NZ_CP036532.1"/>
</dbReference>
<reference evidence="2 3" key="1">
    <citation type="journal article" date="2017" name="Int. J. Syst. Evol. Microbiol.">
        <title>Roseitalea porphyridii gen. nov., sp. nov., isolated from a red alga, and reclassification of Hoeflea suaedae Chung et al. 2013 as Pseudohoeflea suaedae gen. nov., comb. nov.</title>
        <authorList>
            <person name="Hyeon J.W."/>
            <person name="Jeong S.E."/>
            <person name="Baek K."/>
            <person name="Jeon C.O."/>
        </authorList>
    </citation>
    <scope>NUCLEOTIDE SEQUENCE [LARGE SCALE GENOMIC DNA]</scope>
    <source>
        <strain evidence="2 3">MA7-20</strain>
    </source>
</reference>
<evidence type="ECO:0000313" key="3">
    <source>
        <dbReference type="Proteomes" id="UP000293719"/>
    </source>
</evidence>
<name>A0A4P6V218_9HYPH</name>
<dbReference type="SUPFAM" id="SSF47598">
    <property type="entry name" value="Ribbon-helix-helix"/>
    <property type="match status" value="1"/>
</dbReference>
<evidence type="ECO:0000259" key="1">
    <source>
        <dbReference type="Pfam" id="PF01402"/>
    </source>
</evidence>
<feature type="domain" description="Ribbon-helix-helix protein CopG" evidence="1">
    <location>
        <begin position="4"/>
        <end position="40"/>
    </location>
</feature>
<dbReference type="EMBL" id="CP036532">
    <property type="protein sequence ID" value="QBK31422.1"/>
    <property type="molecule type" value="Genomic_DNA"/>
</dbReference>
<dbReference type="InterPro" id="IPR002145">
    <property type="entry name" value="CopG"/>
</dbReference>
<dbReference type="Pfam" id="PF01402">
    <property type="entry name" value="RHH_1"/>
    <property type="match status" value="1"/>
</dbReference>
<sequence length="73" mass="8127">MATLTIRLPASQHERLKNLAARRGVSLNKMFEEFAARAIAESDAETRFLLRADRADVGEGLKVLDRLDGHYGS</sequence>